<dbReference type="Gene3D" id="3.40.50.620">
    <property type="entry name" value="HUPs"/>
    <property type="match status" value="1"/>
</dbReference>
<evidence type="ECO:0000256" key="1">
    <source>
        <dbReference type="SAM" id="MobiDB-lite"/>
    </source>
</evidence>
<dbReference type="InterPro" id="IPR006016">
    <property type="entry name" value="UspA"/>
</dbReference>
<organism evidence="3 4">
    <name type="scientific">Nocardia nova</name>
    <dbReference type="NCBI Taxonomy" id="37330"/>
    <lineage>
        <taxon>Bacteria</taxon>
        <taxon>Bacillati</taxon>
        <taxon>Actinomycetota</taxon>
        <taxon>Actinomycetes</taxon>
        <taxon>Mycobacteriales</taxon>
        <taxon>Nocardiaceae</taxon>
        <taxon>Nocardia</taxon>
    </lineage>
</organism>
<accession>A0A2S5ZWI8</accession>
<proteinExistence type="predicted"/>
<name>A0A2S5ZWI8_9NOCA</name>
<protein>
    <submittedName>
        <fullName evidence="3">Universal stress protein</fullName>
    </submittedName>
</protein>
<evidence type="ECO:0000259" key="2">
    <source>
        <dbReference type="Pfam" id="PF00582"/>
    </source>
</evidence>
<dbReference type="Pfam" id="PF00582">
    <property type="entry name" value="Usp"/>
    <property type="match status" value="1"/>
</dbReference>
<dbReference type="RefSeq" id="WP_082976708.1">
    <property type="nucleotide sequence ID" value="NZ_JAUJFK010000006.1"/>
</dbReference>
<sequence length="189" mass="21271">MTTHHHTRIPRWLHTLTGHRHPHPTPENPPHTTPTARPIRTIIVDTDPADRDYRAVDHAADLAHASRARLLITCVHHPLDLHTLTDDLDRLRPDDYQLRGTTPTDTILRTATDHARAHGAPHIETHLLPEPAQHSLLQLATTQHADLIVVTQPTPHTWADRATSHILDTPAIKLARHTPCDILIIPTTR</sequence>
<dbReference type="EMBL" id="PSZD01000033">
    <property type="protein sequence ID" value="PPJ21942.1"/>
    <property type="molecule type" value="Genomic_DNA"/>
</dbReference>
<dbReference type="AlphaFoldDB" id="A0A2S5ZWI8"/>
<evidence type="ECO:0000313" key="4">
    <source>
        <dbReference type="Proteomes" id="UP000238356"/>
    </source>
</evidence>
<feature type="compositionally biased region" description="Basic residues" evidence="1">
    <location>
        <begin position="1"/>
        <end position="23"/>
    </location>
</feature>
<reference evidence="3 4" key="1">
    <citation type="submission" date="2018-02" db="EMBL/GenBank/DDBJ databases">
        <title>8 Nocardia nova and 1 Nocardia cyriacigeorgica strain used for evolution to TMP-SMX.</title>
        <authorList>
            <person name="Mehta H."/>
            <person name="Weng J."/>
            <person name="Shamoo Y."/>
        </authorList>
    </citation>
    <scope>NUCLEOTIDE SEQUENCE [LARGE SCALE GENOMIC DNA]</scope>
    <source>
        <strain evidence="3 4">BAA2227</strain>
    </source>
</reference>
<dbReference type="CDD" id="cd00293">
    <property type="entry name" value="USP-like"/>
    <property type="match status" value="1"/>
</dbReference>
<dbReference type="SUPFAM" id="SSF52402">
    <property type="entry name" value="Adenine nucleotide alpha hydrolases-like"/>
    <property type="match status" value="1"/>
</dbReference>
<keyword evidence="4" id="KW-1185">Reference proteome</keyword>
<feature type="domain" description="UspA" evidence="2">
    <location>
        <begin position="39"/>
        <end position="186"/>
    </location>
</feature>
<gene>
    <name evidence="3" type="ORF">C5F51_32600</name>
</gene>
<dbReference type="InterPro" id="IPR014729">
    <property type="entry name" value="Rossmann-like_a/b/a_fold"/>
</dbReference>
<evidence type="ECO:0000313" key="3">
    <source>
        <dbReference type="EMBL" id="PPJ21942.1"/>
    </source>
</evidence>
<dbReference type="Proteomes" id="UP000238356">
    <property type="component" value="Unassembled WGS sequence"/>
</dbReference>
<comment type="caution">
    <text evidence="3">The sequence shown here is derived from an EMBL/GenBank/DDBJ whole genome shotgun (WGS) entry which is preliminary data.</text>
</comment>
<feature type="region of interest" description="Disordered" evidence="1">
    <location>
        <begin position="1"/>
        <end position="36"/>
    </location>
</feature>